<comment type="catalytic activity">
    <reaction evidence="1">
        <text>S-ubiquitinyl-[E2 ubiquitin-conjugating enzyme]-L-cysteine + [acceptor protein]-L-lysine = [E2 ubiquitin-conjugating enzyme]-L-cysteine + N(6)-ubiquitinyl-[acceptor protein]-L-lysine.</text>
        <dbReference type="EC" id="2.3.2.27"/>
    </reaction>
</comment>
<name>G0S4T1_CHATD</name>
<feature type="compositionally biased region" description="Basic and acidic residues" evidence="12">
    <location>
        <begin position="64"/>
        <end position="76"/>
    </location>
</feature>
<dbReference type="GeneID" id="18256380"/>
<proteinExistence type="predicted"/>
<dbReference type="SUPFAM" id="SSF57850">
    <property type="entry name" value="RING/U-box"/>
    <property type="match status" value="1"/>
</dbReference>
<dbReference type="GO" id="GO:0005783">
    <property type="term" value="C:endoplasmic reticulum"/>
    <property type="evidence" value="ECO:0007669"/>
    <property type="project" value="InterPro"/>
</dbReference>
<dbReference type="HOGENOM" id="CLU_1372041_0_0_1"/>
<dbReference type="OrthoDB" id="6270329at2759"/>
<dbReference type="InterPro" id="IPR013083">
    <property type="entry name" value="Znf_RING/FYVE/PHD"/>
</dbReference>
<dbReference type="InterPro" id="IPR017907">
    <property type="entry name" value="Znf_RING_CS"/>
</dbReference>
<reference evidence="14 15" key="1">
    <citation type="journal article" date="2011" name="Cell">
        <title>Insight into structure and assembly of the nuclear pore complex by utilizing the genome of a eukaryotic thermophile.</title>
        <authorList>
            <person name="Amlacher S."/>
            <person name="Sarges P."/>
            <person name="Flemming D."/>
            <person name="van Noort V."/>
            <person name="Kunze R."/>
            <person name="Devos D.P."/>
            <person name="Arumugam M."/>
            <person name="Bork P."/>
            <person name="Hurt E."/>
        </authorList>
    </citation>
    <scope>NUCLEOTIDE SEQUENCE [LARGE SCALE GENOMIC DNA]</scope>
    <source>
        <strain evidence="15">DSM 1495 / CBS 144.50 / IMI 039719</strain>
    </source>
</reference>
<evidence type="ECO:0000256" key="4">
    <source>
        <dbReference type="ARBA" id="ARBA00012483"/>
    </source>
</evidence>
<feature type="region of interest" description="Disordered" evidence="12">
    <location>
        <begin position="1"/>
        <end position="26"/>
    </location>
</feature>
<comment type="subcellular location">
    <subcellularLocation>
        <location evidence="2">Endomembrane system</location>
    </subcellularLocation>
</comment>
<dbReference type="STRING" id="759272.G0S4T1"/>
<evidence type="ECO:0000256" key="5">
    <source>
        <dbReference type="ARBA" id="ARBA00022679"/>
    </source>
</evidence>
<evidence type="ECO:0000256" key="2">
    <source>
        <dbReference type="ARBA" id="ARBA00004308"/>
    </source>
</evidence>
<dbReference type="PROSITE" id="PS00518">
    <property type="entry name" value="ZF_RING_1"/>
    <property type="match status" value="1"/>
</dbReference>
<evidence type="ECO:0000256" key="7">
    <source>
        <dbReference type="ARBA" id="ARBA00022771"/>
    </source>
</evidence>
<dbReference type="KEGG" id="cthr:CTHT_0023420"/>
<dbReference type="InterPro" id="IPR001841">
    <property type="entry name" value="Znf_RING"/>
</dbReference>
<protein>
    <recommendedName>
        <fullName evidence="4">RING-type E3 ubiquitin transferase</fullName>
        <ecNumber evidence="4">2.3.2.27</ecNumber>
    </recommendedName>
</protein>
<sequence length="199" mass="21596">MYAFSGRFSSSAGNAAQQSGQQSFGNISGRMMRNTALAQAMGHDPTFFESSRTISPASGSTKRKREDAGEDGRAMDDEALLNQDVVDLVDTDEVPAGLLKPKEYTKLSGFQCVICMDKCTNITVTHCGHLFCSECLHSGLNIHPNKRVCPVCRQKIDKLPQNGRFGPKAKGYYPLELKLVSKKMLAKGETSKAKGGTVV</sequence>
<keyword evidence="6" id="KW-0479">Metal-binding</keyword>
<keyword evidence="8" id="KW-0833">Ubl conjugation pathway</keyword>
<dbReference type="PROSITE" id="PS50089">
    <property type="entry name" value="ZF_RING_2"/>
    <property type="match status" value="1"/>
</dbReference>
<dbReference type="Pfam" id="PF13920">
    <property type="entry name" value="zf-C3HC4_3"/>
    <property type="match status" value="1"/>
</dbReference>
<evidence type="ECO:0000259" key="13">
    <source>
        <dbReference type="PROSITE" id="PS50089"/>
    </source>
</evidence>
<evidence type="ECO:0000256" key="3">
    <source>
        <dbReference type="ARBA" id="ARBA00004906"/>
    </source>
</evidence>
<gene>
    <name evidence="14" type="ORF">CTHT_0023420</name>
</gene>
<feature type="domain" description="RING-type" evidence="13">
    <location>
        <begin position="112"/>
        <end position="153"/>
    </location>
</feature>
<evidence type="ECO:0000256" key="1">
    <source>
        <dbReference type="ARBA" id="ARBA00000900"/>
    </source>
</evidence>
<evidence type="ECO:0000256" key="10">
    <source>
        <dbReference type="ARBA" id="ARBA00023136"/>
    </source>
</evidence>
<feature type="compositionally biased region" description="Polar residues" evidence="12">
    <location>
        <begin position="48"/>
        <end position="60"/>
    </location>
</feature>
<dbReference type="PANTHER" id="PTHR12313">
    <property type="entry name" value="E3 UBIQUITIN-PROTEIN LIGASE RNF5-RELATED"/>
    <property type="match status" value="1"/>
</dbReference>
<dbReference type="Gene3D" id="3.30.40.10">
    <property type="entry name" value="Zinc/RING finger domain, C3HC4 (zinc finger)"/>
    <property type="match status" value="1"/>
</dbReference>
<keyword evidence="7 11" id="KW-0863">Zinc-finger</keyword>
<accession>G0S4T1</accession>
<evidence type="ECO:0000256" key="9">
    <source>
        <dbReference type="ARBA" id="ARBA00022833"/>
    </source>
</evidence>
<feature type="region of interest" description="Disordered" evidence="12">
    <location>
        <begin position="47"/>
        <end position="76"/>
    </location>
</feature>
<dbReference type="AlphaFoldDB" id="G0S4T1"/>
<evidence type="ECO:0000313" key="15">
    <source>
        <dbReference type="Proteomes" id="UP000008066"/>
    </source>
</evidence>
<feature type="compositionally biased region" description="Low complexity" evidence="12">
    <location>
        <begin position="8"/>
        <end position="26"/>
    </location>
</feature>
<evidence type="ECO:0000313" key="14">
    <source>
        <dbReference type="EMBL" id="EGS20510.1"/>
    </source>
</evidence>
<keyword evidence="10" id="KW-0472">Membrane</keyword>
<dbReference type="GO" id="GO:0008270">
    <property type="term" value="F:zinc ion binding"/>
    <property type="evidence" value="ECO:0007669"/>
    <property type="project" value="UniProtKB-KW"/>
</dbReference>
<dbReference type="EMBL" id="GL988041">
    <property type="protein sequence ID" value="EGS20510.1"/>
    <property type="molecule type" value="Genomic_DNA"/>
</dbReference>
<comment type="pathway">
    <text evidence="3">Protein modification; protein ubiquitination.</text>
</comment>
<evidence type="ECO:0000256" key="11">
    <source>
        <dbReference type="PROSITE-ProRule" id="PRU00175"/>
    </source>
</evidence>
<keyword evidence="9" id="KW-0862">Zinc</keyword>
<dbReference type="InterPro" id="IPR045103">
    <property type="entry name" value="RNF5/RNF185-like"/>
</dbReference>
<dbReference type="Proteomes" id="UP000008066">
    <property type="component" value="Unassembled WGS sequence"/>
</dbReference>
<organism evidence="15">
    <name type="scientific">Chaetomium thermophilum (strain DSM 1495 / CBS 144.50 / IMI 039719)</name>
    <name type="common">Thermochaetoides thermophila</name>
    <dbReference type="NCBI Taxonomy" id="759272"/>
    <lineage>
        <taxon>Eukaryota</taxon>
        <taxon>Fungi</taxon>
        <taxon>Dikarya</taxon>
        <taxon>Ascomycota</taxon>
        <taxon>Pezizomycotina</taxon>
        <taxon>Sordariomycetes</taxon>
        <taxon>Sordariomycetidae</taxon>
        <taxon>Sordariales</taxon>
        <taxon>Chaetomiaceae</taxon>
        <taxon>Thermochaetoides</taxon>
    </lineage>
</organism>
<keyword evidence="15" id="KW-1185">Reference proteome</keyword>
<dbReference type="GO" id="GO:0061630">
    <property type="term" value="F:ubiquitin protein ligase activity"/>
    <property type="evidence" value="ECO:0007669"/>
    <property type="project" value="UniProtKB-EC"/>
</dbReference>
<dbReference type="SMART" id="SM00184">
    <property type="entry name" value="RING"/>
    <property type="match status" value="1"/>
</dbReference>
<evidence type="ECO:0000256" key="6">
    <source>
        <dbReference type="ARBA" id="ARBA00022723"/>
    </source>
</evidence>
<dbReference type="GO" id="GO:0006511">
    <property type="term" value="P:ubiquitin-dependent protein catabolic process"/>
    <property type="evidence" value="ECO:0007669"/>
    <property type="project" value="InterPro"/>
</dbReference>
<dbReference type="RefSeq" id="XP_006692806.1">
    <property type="nucleotide sequence ID" value="XM_006692743.1"/>
</dbReference>
<dbReference type="EC" id="2.3.2.27" evidence="4"/>
<evidence type="ECO:0000256" key="8">
    <source>
        <dbReference type="ARBA" id="ARBA00022786"/>
    </source>
</evidence>
<keyword evidence="5" id="KW-0808">Transferase</keyword>
<evidence type="ECO:0000256" key="12">
    <source>
        <dbReference type="SAM" id="MobiDB-lite"/>
    </source>
</evidence>
<dbReference type="eggNOG" id="KOG0823">
    <property type="taxonomic scope" value="Eukaryota"/>
</dbReference>